<keyword evidence="3" id="KW-1185">Reference proteome</keyword>
<comment type="caution">
    <text evidence="2">The sequence shown here is derived from an EMBL/GenBank/DDBJ whole genome shotgun (WGS) entry which is preliminary data.</text>
</comment>
<evidence type="ECO:0000256" key="1">
    <source>
        <dbReference type="SAM" id="Coils"/>
    </source>
</evidence>
<gene>
    <name evidence="2" type="ORF">GCM10009676_31090</name>
</gene>
<sequence>MTGDDLHALRGELDAVERRLGDIRARLDEHRGAPPAGAGGIRHVHFGAGETLERVEPMEEGGTVAYRVTLDGVFVGWVGDGRPWRGWRHGARHWWACWRQDGDTAARWSSELDYATRRAALAALERARAEGGADHV</sequence>
<evidence type="ECO:0000313" key="3">
    <source>
        <dbReference type="Proteomes" id="UP001500653"/>
    </source>
</evidence>
<protein>
    <submittedName>
        <fullName evidence="2">Uncharacterized protein</fullName>
    </submittedName>
</protein>
<name>A0ABP4GY31_9PSEU</name>
<proteinExistence type="predicted"/>
<dbReference type="RefSeq" id="WP_253862221.1">
    <property type="nucleotide sequence ID" value="NZ_BAAALN010000008.1"/>
</dbReference>
<dbReference type="Proteomes" id="UP001500653">
    <property type="component" value="Unassembled WGS sequence"/>
</dbReference>
<reference evidence="3" key="1">
    <citation type="journal article" date="2019" name="Int. J. Syst. Evol. Microbiol.">
        <title>The Global Catalogue of Microorganisms (GCM) 10K type strain sequencing project: providing services to taxonomists for standard genome sequencing and annotation.</title>
        <authorList>
            <consortium name="The Broad Institute Genomics Platform"/>
            <consortium name="The Broad Institute Genome Sequencing Center for Infectious Disease"/>
            <person name="Wu L."/>
            <person name="Ma J."/>
        </authorList>
    </citation>
    <scope>NUCLEOTIDE SEQUENCE [LARGE SCALE GENOMIC DNA]</scope>
    <source>
        <strain evidence="3">JCM 13023</strain>
    </source>
</reference>
<keyword evidence="1" id="KW-0175">Coiled coil</keyword>
<organism evidence="2 3">
    <name type="scientific">Prauserella halophila</name>
    <dbReference type="NCBI Taxonomy" id="185641"/>
    <lineage>
        <taxon>Bacteria</taxon>
        <taxon>Bacillati</taxon>
        <taxon>Actinomycetota</taxon>
        <taxon>Actinomycetes</taxon>
        <taxon>Pseudonocardiales</taxon>
        <taxon>Pseudonocardiaceae</taxon>
        <taxon>Prauserella</taxon>
    </lineage>
</organism>
<feature type="coiled-coil region" evidence="1">
    <location>
        <begin position="6"/>
        <end position="33"/>
    </location>
</feature>
<accession>A0ABP4GY31</accession>
<evidence type="ECO:0000313" key="2">
    <source>
        <dbReference type="EMBL" id="GAA1243293.1"/>
    </source>
</evidence>
<dbReference type="EMBL" id="BAAALN010000008">
    <property type="protein sequence ID" value="GAA1243293.1"/>
    <property type="molecule type" value="Genomic_DNA"/>
</dbReference>